<evidence type="ECO:0000313" key="1">
    <source>
        <dbReference type="EMBL" id="PQM45266.1"/>
    </source>
</evidence>
<sequence length="141" mass="15456">MSDTLDTALRIAGVRRLIAQASQLEHAPAEVEIEVLQSLLGLLGVSLEARGIDKNSLTPAAAAAADFAGDESGMAFFKRWLQQGLDELEAQQHIPPETQKLADEMFSRQLQAELDRQVPPSPEGRLAELRVALLREQKSEE</sequence>
<dbReference type="EMBL" id="PPEA01000657">
    <property type="protein sequence ID" value="PQM45266.1"/>
    <property type="molecule type" value="Genomic_DNA"/>
</dbReference>
<comment type="caution">
    <text evidence="1">The sequence shown here is derived from an EMBL/GenBank/DDBJ whole genome shotgun (WGS) entry which is preliminary data.</text>
</comment>
<dbReference type="AlphaFoldDB" id="A0A2S8BF44"/>
<dbReference type="Proteomes" id="UP000238296">
    <property type="component" value="Unassembled WGS sequence"/>
</dbReference>
<proteinExistence type="predicted"/>
<accession>A0A2S8BF44</accession>
<name>A0A2S8BF44_9MYCO</name>
<reference evidence="1 2" key="1">
    <citation type="journal article" date="2017" name="Int. J. Syst. Evol. Microbiol.">
        <title>Mycobacterium talmoniae sp. nov., a slowly growing mycobacterium isolated from human respiratory samples.</title>
        <authorList>
            <person name="Davidson R.M."/>
            <person name="DeGroote M.A."/>
            <person name="Marola J.L."/>
            <person name="Buss S."/>
            <person name="Jones V."/>
            <person name="McNeil M.R."/>
            <person name="Freifeld A.G."/>
            <person name="Elaine Epperson L."/>
            <person name="Hasan N.A."/>
            <person name="Jackson M."/>
            <person name="Iwen P.C."/>
            <person name="Salfinger M."/>
            <person name="Strong M."/>
        </authorList>
    </citation>
    <scope>NUCLEOTIDE SEQUENCE [LARGE SCALE GENOMIC DNA]</scope>
    <source>
        <strain evidence="1 2">ATCC BAA-2683</strain>
    </source>
</reference>
<organism evidence="1 2">
    <name type="scientific">Mycobacterium talmoniae</name>
    <dbReference type="NCBI Taxonomy" id="1858794"/>
    <lineage>
        <taxon>Bacteria</taxon>
        <taxon>Bacillati</taxon>
        <taxon>Actinomycetota</taxon>
        <taxon>Actinomycetes</taxon>
        <taxon>Mycobacteriales</taxon>
        <taxon>Mycobacteriaceae</taxon>
        <taxon>Mycobacterium</taxon>
    </lineage>
</organism>
<evidence type="ECO:0000313" key="2">
    <source>
        <dbReference type="Proteomes" id="UP000238296"/>
    </source>
</evidence>
<gene>
    <name evidence="1" type="ORF">C1Y40_04590</name>
</gene>
<protein>
    <submittedName>
        <fullName evidence="1">Uncharacterized protein</fullName>
    </submittedName>
</protein>